<dbReference type="EMBL" id="CP041150">
    <property type="protein sequence ID" value="QDF70279.1"/>
    <property type="molecule type" value="Genomic_DNA"/>
</dbReference>
<protein>
    <recommendedName>
        <fullName evidence="6">Secreted protein</fullName>
    </recommendedName>
</protein>
<organism evidence="2 4">
    <name type="scientific">Mycobacteroides chelonae</name>
    <name type="common">Mycobacterium chelonae</name>
    <dbReference type="NCBI Taxonomy" id="1774"/>
    <lineage>
        <taxon>Bacteria</taxon>
        <taxon>Bacillati</taxon>
        <taxon>Actinomycetota</taxon>
        <taxon>Actinomycetes</taxon>
        <taxon>Mycobacteriales</taxon>
        <taxon>Mycobacteriaceae</taxon>
        <taxon>Mycobacteroides</taxon>
    </lineage>
</organism>
<feature type="compositionally biased region" description="Basic and acidic residues" evidence="1">
    <location>
        <begin position="52"/>
        <end position="65"/>
    </location>
</feature>
<name>A0AB73M2I0_MYCCH</name>
<evidence type="ECO:0008006" key="6">
    <source>
        <dbReference type="Google" id="ProtNLM"/>
    </source>
</evidence>
<feature type="region of interest" description="Disordered" evidence="1">
    <location>
        <begin position="1"/>
        <end position="65"/>
    </location>
</feature>
<evidence type="ECO:0000313" key="5">
    <source>
        <dbReference type="Proteomes" id="UP000317728"/>
    </source>
</evidence>
<gene>
    <name evidence="2" type="ORF">BKG62_02215</name>
    <name evidence="3" type="ORF">FJK96_09065</name>
</gene>
<reference evidence="2 4" key="1">
    <citation type="submission" date="2016-10" db="EMBL/GenBank/DDBJ databases">
        <title>Evaluation of Human, Animal and Environmental Mycobacterium chelonae Isolates by Core Genome Phylogenomic Analysis, Targeted Gene Comparison, and Anti-microbial Susceptibility Patterns: A Tale of Mistaken Identities.</title>
        <authorList>
            <person name="Fogelson S.B."/>
            <person name="Camus A.C."/>
            <person name="Lorenz W."/>
            <person name="Vasireddy R."/>
            <person name="Vasireddy S."/>
            <person name="Smith T."/>
            <person name="Brown-Elliott B.A."/>
            <person name="Wallace R.J.Jr."/>
            <person name="Hasan N.A."/>
            <person name="Reischl U."/>
            <person name="Sanchez S."/>
        </authorList>
    </citation>
    <scope>NUCLEOTIDE SEQUENCE [LARGE SCALE GENOMIC DNA]</scope>
    <source>
        <strain evidence="2 4">42895</strain>
    </source>
</reference>
<evidence type="ECO:0000256" key="1">
    <source>
        <dbReference type="SAM" id="MobiDB-lite"/>
    </source>
</evidence>
<dbReference type="Proteomes" id="UP000317728">
    <property type="component" value="Chromosome"/>
</dbReference>
<evidence type="ECO:0000313" key="4">
    <source>
        <dbReference type="Proteomes" id="UP000180113"/>
    </source>
</evidence>
<dbReference type="AlphaFoldDB" id="A0AB73M2I0"/>
<dbReference type="Proteomes" id="UP000180113">
    <property type="component" value="Unassembled WGS sequence"/>
</dbReference>
<evidence type="ECO:0000313" key="3">
    <source>
        <dbReference type="EMBL" id="QDF70279.1"/>
    </source>
</evidence>
<reference evidence="3 5" key="2">
    <citation type="submission" date="2019-06" db="EMBL/GenBank/DDBJ databases">
        <title>Whole geneome sequnce of Mycobacteroides chelonae M77 isolated from bovine milk from Meghalaya, India.</title>
        <authorList>
            <person name="Vise E."/>
            <person name="Das S."/>
            <person name="Garg A."/>
            <person name="Ghatak S."/>
            <person name="Shakuntala I."/>
            <person name="Milton A.A.P."/>
            <person name="Karam A."/>
            <person name="Sanjukta R."/>
            <person name="Puro K."/>
            <person name="Sen A."/>
        </authorList>
    </citation>
    <scope>NUCLEOTIDE SEQUENCE [LARGE SCALE GENOMIC DNA]</scope>
    <source>
        <strain evidence="3 5">M77</strain>
    </source>
</reference>
<evidence type="ECO:0000313" key="2">
    <source>
        <dbReference type="EMBL" id="OHT55026.1"/>
    </source>
</evidence>
<dbReference type="EMBL" id="MLHW01000001">
    <property type="protein sequence ID" value="OHT55026.1"/>
    <property type="molecule type" value="Genomic_DNA"/>
</dbReference>
<proteinExistence type="predicted"/>
<dbReference type="RefSeq" id="WP_070918152.1">
    <property type="nucleotide sequence ID" value="NZ_CP041150.1"/>
</dbReference>
<sequence>MSPSAPSSATHAPGATTPSTTAATDRPETATSAAPTTPGTSPKPAPSAGNEPGRKEATKPGHDDSDLYTRHQWRYPWRWWRDLAWDSAYPYDWPNSGYWNYWYPTWTNTCPYRCPTNDNGPYPPDVQNYLDAHPDLAAEFARVHGFPWELRRGEIQPFLNEHPDYLAWFNDRQPWI</sequence>
<feature type="compositionally biased region" description="Low complexity" evidence="1">
    <location>
        <begin position="1"/>
        <end position="48"/>
    </location>
</feature>
<accession>A0AB73M2I0</accession>